<dbReference type="SUPFAM" id="SSF54791">
    <property type="entry name" value="Eukaryotic type KH-domain (KH-domain type I)"/>
    <property type="match status" value="1"/>
</dbReference>
<sequence>MDSKAGLSALEERSLKGSEKLKMLDITRDKPVKVAVKVAVPVRDHPKFNFVGKLLGPKGNSMKRLQEDTMCKMAVLGRGSMRDRRKEEELRGSGDSRYAHLFEDLHVEISTFAAPAEAHARIAYALAEVRRFLVPDYHDDIRQEQMWEMQALTSTPALGAHALEDSQSPTNSSGNQVGGATTSSSNGASGRGLGGGLADMDTSNDDKSDDASGMECLSAVEKLDCSSSCASLGITGITTISTTSSEHPHPHQHQHQHQHQHHAHLHPAHAHGGQQQQQQQQQQVHHHQQHHHSHQAHFHQLLQQAHGGASAAAAAACGEHLSGQATPATAAALHTTAMAVALQHQLTAAGIGGLLKPATGVGVGATMAGLPTTQAGAAALQLSGDGESSGSTLTLLEPPGSALLHPALRNVKTINIGGGLGRKRPLLGVPRSGMNPTKRTVMSLLARAKNSQALHSVRQPMVTATSFAEPLQMLASPFIIPHQAVDQPILALSKEGLAQGV</sequence>
<reference evidence="4" key="2">
    <citation type="submission" date="2025-05" db="UniProtKB">
        <authorList>
            <consortium name="EnsemblMetazoa"/>
        </authorList>
    </citation>
    <scope>IDENTIFICATION</scope>
</reference>
<feature type="region of interest" description="Disordered" evidence="2">
    <location>
        <begin position="162"/>
        <end position="212"/>
    </location>
</feature>
<evidence type="ECO:0000256" key="1">
    <source>
        <dbReference type="ARBA" id="ARBA00022884"/>
    </source>
</evidence>
<feature type="compositionally biased region" description="Basic residues" evidence="2">
    <location>
        <begin position="284"/>
        <end position="297"/>
    </location>
</feature>
<name>A0ABM5JG84_DRORH</name>
<dbReference type="GeneID" id="108038266"/>
<keyword evidence="5" id="KW-1185">Reference proteome</keyword>
<evidence type="ECO:0000313" key="5">
    <source>
        <dbReference type="Proteomes" id="UP001652680"/>
    </source>
</evidence>
<feature type="compositionally biased region" description="Low complexity" evidence="2">
    <location>
        <begin position="270"/>
        <end position="283"/>
    </location>
</feature>
<reference evidence="5" key="1">
    <citation type="journal article" date="2021" name="Elife">
        <title>Highly contiguous assemblies of 101 drosophilid genomes.</title>
        <authorList>
            <person name="Kim B.Y."/>
            <person name="Wang J.R."/>
            <person name="Miller D.E."/>
            <person name="Barmina O."/>
            <person name="Delaney E."/>
            <person name="Thompson A."/>
            <person name="Comeault A.A."/>
            <person name="Peede D."/>
            <person name="D'Agostino E.R."/>
            <person name="Pelaez J."/>
            <person name="Aguilar J.M."/>
            <person name="Haji D."/>
            <person name="Matsunaga T."/>
            <person name="Armstrong E.E."/>
            <person name="Zych M."/>
            <person name="Ogawa Y."/>
            <person name="Stamenkovic-Radak M."/>
            <person name="Jelic M."/>
            <person name="Veselinovic M.S."/>
            <person name="Tanaskovic M."/>
            <person name="Eric P."/>
            <person name="Gao J.J."/>
            <person name="Katoh T.K."/>
            <person name="Toda M.J."/>
            <person name="Watabe H."/>
            <person name="Watada M."/>
            <person name="Davis J.S."/>
            <person name="Moyle L.C."/>
            <person name="Manoli G."/>
            <person name="Bertolini E."/>
            <person name="Kostal V."/>
            <person name="Hawley R.S."/>
            <person name="Takahashi A."/>
            <person name="Jones C.D."/>
            <person name="Price D.K."/>
            <person name="Whiteman N."/>
            <person name="Kopp A."/>
            <person name="Matute D.R."/>
            <person name="Petrov D.A."/>
        </authorList>
    </citation>
    <scope>NUCLEOTIDE SEQUENCE [LARGE SCALE GENOMIC DNA]</scope>
</reference>
<dbReference type="InterPro" id="IPR004087">
    <property type="entry name" value="KH_dom"/>
</dbReference>
<feature type="compositionally biased region" description="Polar residues" evidence="2">
    <location>
        <begin position="165"/>
        <end position="175"/>
    </location>
</feature>
<dbReference type="PANTHER" id="PTHR11208">
    <property type="entry name" value="RNA-BINDING PROTEIN RELATED"/>
    <property type="match status" value="1"/>
</dbReference>
<proteinExistence type="predicted"/>
<feature type="compositionally biased region" description="Low complexity" evidence="2">
    <location>
        <begin position="178"/>
        <end position="188"/>
    </location>
</feature>
<keyword evidence="1" id="KW-0694">RNA-binding</keyword>
<evidence type="ECO:0000313" key="4">
    <source>
        <dbReference type="EnsemblMetazoa" id="XP_044317834.1"/>
    </source>
</evidence>
<dbReference type="EnsemblMetazoa" id="XM_044461899.1">
    <property type="protein sequence ID" value="XP_044317834.1"/>
    <property type="gene ID" value="LOC108038266"/>
</dbReference>
<feature type="domain" description="K Homology" evidence="3">
    <location>
        <begin position="32"/>
        <end position="130"/>
    </location>
</feature>
<dbReference type="CDD" id="cd22384">
    <property type="entry name" value="KH-I_KHDRBS"/>
    <property type="match status" value="1"/>
</dbReference>
<dbReference type="InterPro" id="IPR036612">
    <property type="entry name" value="KH_dom_type_1_sf"/>
</dbReference>
<feature type="compositionally biased region" description="Basic residues" evidence="2">
    <location>
        <begin position="250"/>
        <end position="269"/>
    </location>
</feature>
<organism evidence="4 5">
    <name type="scientific">Drosophila rhopaloa</name>
    <name type="common">Fruit fly</name>
    <dbReference type="NCBI Taxonomy" id="1041015"/>
    <lineage>
        <taxon>Eukaryota</taxon>
        <taxon>Metazoa</taxon>
        <taxon>Ecdysozoa</taxon>
        <taxon>Arthropoda</taxon>
        <taxon>Hexapoda</taxon>
        <taxon>Insecta</taxon>
        <taxon>Pterygota</taxon>
        <taxon>Neoptera</taxon>
        <taxon>Endopterygota</taxon>
        <taxon>Diptera</taxon>
        <taxon>Brachycera</taxon>
        <taxon>Muscomorpha</taxon>
        <taxon>Ephydroidea</taxon>
        <taxon>Drosophilidae</taxon>
        <taxon>Drosophila</taxon>
        <taxon>Sophophora</taxon>
    </lineage>
</organism>
<dbReference type="PANTHER" id="PTHR11208:SF140">
    <property type="entry name" value="GH05812P-RELATED"/>
    <property type="match status" value="1"/>
</dbReference>
<dbReference type="SMART" id="SM00322">
    <property type="entry name" value="KH"/>
    <property type="match status" value="1"/>
</dbReference>
<accession>A0ABM5JG84</accession>
<evidence type="ECO:0000256" key="2">
    <source>
        <dbReference type="SAM" id="MobiDB-lite"/>
    </source>
</evidence>
<dbReference type="InterPro" id="IPR055256">
    <property type="entry name" value="KH_1_KHDC4/BBP-like"/>
</dbReference>
<evidence type="ECO:0000259" key="3">
    <source>
        <dbReference type="SMART" id="SM00322"/>
    </source>
</evidence>
<dbReference type="Gene3D" id="3.30.1370.10">
    <property type="entry name" value="K Homology domain, type 1"/>
    <property type="match status" value="1"/>
</dbReference>
<protein>
    <recommendedName>
        <fullName evidence="3">K Homology domain-containing protein</fullName>
    </recommendedName>
</protein>
<dbReference type="InterPro" id="IPR045071">
    <property type="entry name" value="BBP-like"/>
</dbReference>
<feature type="region of interest" description="Disordered" evidence="2">
    <location>
        <begin position="240"/>
        <end position="305"/>
    </location>
</feature>
<dbReference type="RefSeq" id="XP_044317834.1">
    <property type="nucleotide sequence ID" value="XM_044461899.1"/>
</dbReference>
<dbReference type="Proteomes" id="UP001652680">
    <property type="component" value="Unassembled WGS sequence"/>
</dbReference>
<dbReference type="Pfam" id="PF22675">
    <property type="entry name" value="KH-I_KHDC4-BBP"/>
    <property type="match status" value="1"/>
</dbReference>